<evidence type="ECO:0000313" key="3">
    <source>
        <dbReference type="Proteomes" id="UP001150062"/>
    </source>
</evidence>
<proteinExistence type="predicted"/>
<protein>
    <submittedName>
        <fullName evidence="2">Uncharacterized protein</fullName>
    </submittedName>
</protein>
<organism evidence="2 3">
    <name type="scientific">Anaeramoeba flamelloides</name>
    <dbReference type="NCBI Taxonomy" id="1746091"/>
    <lineage>
        <taxon>Eukaryota</taxon>
        <taxon>Metamonada</taxon>
        <taxon>Anaeramoebidae</taxon>
        <taxon>Anaeramoeba</taxon>
    </lineage>
</organism>
<feature type="chain" id="PRO_5046465223" evidence="1">
    <location>
        <begin position="20"/>
        <end position="117"/>
    </location>
</feature>
<comment type="caution">
    <text evidence="2">The sequence shown here is derived from an EMBL/GenBank/DDBJ whole genome shotgun (WGS) entry which is preliminary data.</text>
</comment>
<name>A0ABQ8Z5K3_9EUKA</name>
<accession>A0ABQ8Z5K3</accession>
<gene>
    <name evidence="2" type="ORF">M0813_14334</name>
</gene>
<dbReference type="EMBL" id="JAOAOG010000047">
    <property type="protein sequence ID" value="KAJ6252184.1"/>
    <property type="molecule type" value="Genomic_DNA"/>
</dbReference>
<dbReference type="Proteomes" id="UP001150062">
    <property type="component" value="Unassembled WGS sequence"/>
</dbReference>
<feature type="signal peptide" evidence="1">
    <location>
        <begin position="1"/>
        <end position="19"/>
    </location>
</feature>
<keyword evidence="3" id="KW-1185">Reference proteome</keyword>
<reference evidence="2" key="1">
    <citation type="submission" date="2022-08" db="EMBL/GenBank/DDBJ databases">
        <title>Novel sulfate-reducing endosymbionts in the free-living metamonad Anaeramoeba.</title>
        <authorList>
            <person name="Jerlstrom-Hultqvist J."/>
            <person name="Cepicka I."/>
            <person name="Gallot-Lavallee L."/>
            <person name="Salas-Leiva D."/>
            <person name="Curtis B.A."/>
            <person name="Zahonova K."/>
            <person name="Pipaliya S."/>
            <person name="Dacks J."/>
            <person name="Roger A.J."/>
        </authorList>
    </citation>
    <scope>NUCLEOTIDE SEQUENCE</scope>
    <source>
        <strain evidence="2">Schooner1</strain>
    </source>
</reference>
<evidence type="ECO:0000313" key="2">
    <source>
        <dbReference type="EMBL" id="KAJ6252184.1"/>
    </source>
</evidence>
<keyword evidence="1" id="KW-0732">Signal</keyword>
<sequence length="117" mass="13104">MKLLQILILAITLLSITNCKCICPGSECSIYDGTFPNCLCWCNDHVDEFSNKNGLKCNYLPDNQDSSGGCALCGTGSNEVFEKANEIYSIGAKADSDIRFSFYVTYSPFFFLHHYER</sequence>
<evidence type="ECO:0000256" key="1">
    <source>
        <dbReference type="SAM" id="SignalP"/>
    </source>
</evidence>